<feature type="chain" id="PRO_5008609085" evidence="1">
    <location>
        <begin position="20"/>
        <end position="159"/>
    </location>
</feature>
<feature type="signal peptide" evidence="1">
    <location>
        <begin position="1"/>
        <end position="19"/>
    </location>
</feature>
<keyword evidence="3" id="KW-1185">Reference proteome</keyword>
<evidence type="ECO:0000256" key="1">
    <source>
        <dbReference type="SAM" id="SignalP"/>
    </source>
</evidence>
<dbReference type="RefSeq" id="XP_018133961.1">
    <property type="nucleotide sequence ID" value="XM_018271175.2"/>
</dbReference>
<name>A0A1B8GWN9_9PEZI</name>
<accession>A0A1B8GWN9</accession>
<proteinExistence type="predicted"/>
<keyword evidence="1" id="KW-0732">Signal</keyword>
<gene>
    <name evidence="2" type="ORF">VE01_01657</name>
</gene>
<reference evidence="2 3" key="1">
    <citation type="submission" date="2016-03" db="EMBL/GenBank/DDBJ databases">
        <title>Comparative genomics of Pseudogymnoascus destructans, the fungus causing white-nose syndrome of bats.</title>
        <authorList>
            <person name="Palmer J.M."/>
            <person name="Drees K.P."/>
            <person name="Foster J.T."/>
            <person name="Lindner D.L."/>
        </authorList>
    </citation>
    <scope>NUCLEOTIDE SEQUENCE [LARGE SCALE GENOMIC DNA]</scope>
    <source>
        <strain evidence="2 3">UAMH 10579</strain>
    </source>
</reference>
<reference evidence="3" key="2">
    <citation type="journal article" date="2018" name="Nat. Commun.">
        <title>Extreme sensitivity to ultraviolet light in the fungal pathogen causing white-nose syndrome of bats.</title>
        <authorList>
            <person name="Palmer J.M."/>
            <person name="Drees K.P."/>
            <person name="Foster J.T."/>
            <person name="Lindner D.L."/>
        </authorList>
    </citation>
    <scope>NUCLEOTIDE SEQUENCE [LARGE SCALE GENOMIC DNA]</scope>
    <source>
        <strain evidence="3">UAMH 10579</strain>
    </source>
</reference>
<dbReference type="EMBL" id="KV460209">
    <property type="protein sequence ID" value="OBU00229.1"/>
    <property type="molecule type" value="Genomic_DNA"/>
</dbReference>
<dbReference type="Proteomes" id="UP000091956">
    <property type="component" value="Unassembled WGS sequence"/>
</dbReference>
<dbReference type="AlphaFoldDB" id="A0A1B8GWN9"/>
<dbReference type="OrthoDB" id="3438213at2759"/>
<dbReference type="GeneID" id="28835043"/>
<evidence type="ECO:0000313" key="2">
    <source>
        <dbReference type="EMBL" id="OBU00229.1"/>
    </source>
</evidence>
<organism evidence="2 3">
    <name type="scientific">Pseudogymnoascus verrucosus</name>
    <dbReference type="NCBI Taxonomy" id="342668"/>
    <lineage>
        <taxon>Eukaryota</taxon>
        <taxon>Fungi</taxon>
        <taxon>Dikarya</taxon>
        <taxon>Ascomycota</taxon>
        <taxon>Pezizomycotina</taxon>
        <taxon>Leotiomycetes</taxon>
        <taxon>Thelebolales</taxon>
        <taxon>Thelebolaceae</taxon>
        <taxon>Pseudogymnoascus</taxon>
    </lineage>
</organism>
<protein>
    <submittedName>
        <fullName evidence="2">Uncharacterized protein</fullName>
    </submittedName>
</protein>
<sequence>MHFPLFITALLFLAPLTFALPSPSPNANLEIRQQQQAPIQTITCADYSRIANYTAINSNSSLRAAFLQASPQGTDPTRVILDRASVEFTAKNLKFDQALNAQCGNLSTVAFREVNSNFSQGVVAGWKVVAPVGAVIGAGREVWCVVVFVVMYIGFGASL</sequence>
<evidence type="ECO:0000313" key="3">
    <source>
        <dbReference type="Proteomes" id="UP000091956"/>
    </source>
</evidence>